<feature type="domain" description="Glucose-methanol-choline oxidoreductase C-terminal" evidence="15">
    <location>
        <begin position="396"/>
        <end position="516"/>
    </location>
</feature>
<evidence type="ECO:0000256" key="12">
    <source>
        <dbReference type="ARBA" id="ARBA00031330"/>
    </source>
</evidence>
<comment type="caution">
    <text evidence="16">The sequence shown here is derived from an EMBL/GenBank/DDBJ whole genome shotgun (WGS) entry which is preliminary data.</text>
</comment>
<comment type="similarity">
    <text evidence="3">Belongs to the GMC oxidoreductase family.</text>
</comment>
<dbReference type="InterPro" id="IPR036188">
    <property type="entry name" value="FAD/NAD-bd_sf"/>
</dbReference>
<keyword evidence="17" id="KW-1185">Reference proteome</keyword>
<dbReference type="RefSeq" id="WP_179815393.1">
    <property type="nucleotide sequence ID" value="NZ_JACBZD010000001.1"/>
</dbReference>
<evidence type="ECO:0000259" key="15">
    <source>
        <dbReference type="Pfam" id="PF05199"/>
    </source>
</evidence>
<dbReference type="Pfam" id="PF00732">
    <property type="entry name" value="GMC_oxred_N"/>
    <property type="match status" value="1"/>
</dbReference>
<dbReference type="PANTHER" id="PTHR42784">
    <property type="entry name" value="PYRANOSE 2-OXIDASE"/>
    <property type="match status" value="1"/>
</dbReference>
<dbReference type="InterPro" id="IPR000172">
    <property type="entry name" value="GMC_OxRdtase_N"/>
</dbReference>
<gene>
    <name evidence="16" type="ORF">FHU37_003823</name>
</gene>
<dbReference type="EC" id="1.1.3.10" evidence="5"/>
<evidence type="ECO:0000256" key="5">
    <source>
        <dbReference type="ARBA" id="ARBA00013082"/>
    </source>
</evidence>
<comment type="subunit">
    <text evidence="4">Homotetramer.</text>
</comment>
<evidence type="ECO:0000313" key="17">
    <source>
        <dbReference type="Proteomes" id="UP000567795"/>
    </source>
</evidence>
<dbReference type="InterPro" id="IPR051473">
    <property type="entry name" value="P2Ox-like"/>
</dbReference>
<evidence type="ECO:0000256" key="9">
    <source>
        <dbReference type="ARBA" id="ARBA00023002"/>
    </source>
</evidence>
<keyword evidence="9" id="KW-0560">Oxidoreductase</keyword>
<dbReference type="GO" id="GO:0071949">
    <property type="term" value="F:FAD binding"/>
    <property type="evidence" value="ECO:0007669"/>
    <property type="project" value="InterPro"/>
</dbReference>
<evidence type="ECO:0000256" key="4">
    <source>
        <dbReference type="ARBA" id="ARBA00011881"/>
    </source>
</evidence>
<dbReference type="Proteomes" id="UP000567795">
    <property type="component" value="Unassembled WGS sequence"/>
</dbReference>
<protein>
    <recommendedName>
        <fullName evidence="6">Pyranose 2-oxidase</fullName>
        <ecNumber evidence="5">1.1.3.10</ecNumber>
    </recommendedName>
    <alternativeName>
        <fullName evidence="11">FAD-oxidoreductase</fullName>
    </alternativeName>
    <alternativeName>
        <fullName evidence="10">Glucose 2-oxidase</fullName>
    </alternativeName>
    <alternativeName>
        <fullName evidence="12">Pyranose:oxygen 2-oxidoreductase</fullName>
    </alternativeName>
</protein>
<comment type="catalytic activity">
    <reaction evidence="1">
        <text>D-glucose + O2 = 2-dehydro-D-glucose + H2O2</text>
        <dbReference type="Rhea" id="RHEA:10552"/>
        <dbReference type="ChEBI" id="CHEBI:4167"/>
        <dbReference type="ChEBI" id="CHEBI:15379"/>
        <dbReference type="ChEBI" id="CHEBI:16240"/>
        <dbReference type="ChEBI" id="CHEBI:16609"/>
        <dbReference type="EC" id="1.1.3.10"/>
    </reaction>
</comment>
<name>A0A853A091_9ACTN</name>
<keyword evidence="8" id="KW-0274">FAD</keyword>
<evidence type="ECO:0000259" key="13">
    <source>
        <dbReference type="Pfam" id="PF00732"/>
    </source>
</evidence>
<dbReference type="SUPFAM" id="SSF51905">
    <property type="entry name" value="FAD/NAD(P)-binding domain"/>
    <property type="match status" value="1"/>
</dbReference>
<dbReference type="PANTHER" id="PTHR42784:SF1">
    <property type="entry name" value="PYRANOSE 2-OXIDASE"/>
    <property type="match status" value="1"/>
</dbReference>
<keyword evidence="7" id="KW-0285">Flavoprotein</keyword>
<dbReference type="EMBL" id="JACBZD010000001">
    <property type="protein sequence ID" value="NYI06880.1"/>
    <property type="molecule type" value="Genomic_DNA"/>
</dbReference>
<evidence type="ECO:0000256" key="10">
    <source>
        <dbReference type="ARBA" id="ARBA00030508"/>
    </source>
</evidence>
<feature type="domain" description="FAD-binding" evidence="14">
    <location>
        <begin position="3"/>
        <end position="40"/>
    </location>
</feature>
<evidence type="ECO:0000256" key="6">
    <source>
        <dbReference type="ARBA" id="ARBA00016408"/>
    </source>
</evidence>
<evidence type="ECO:0000256" key="2">
    <source>
        <dbReference type="ARBA" id="ARBA00001974"/>
    </source>
</evidence>
<dbReference type="Gene3D" id="3.50.50.60">
    <property type="entry name" value="FAD/NAD(P)-binding domain"/>
    <property type="match status" value="2"/>
</dbReference>
<accession>A0A853A091</accession>
<dbReference type="AlphaFoldDB" id="A0A853A091"/>
<evidence type="ECO:0000313" key="16">
    <source>
        <dbReference type="EMBL" id="NYI06880.1"/>
    </source>
</evidence>
<organism evidence="16 17">
    <name type="scientific">Allostreptomyces psammosilenae</name>
    <dbReference type="NCBI Taxonomy" id="1892865"/>
    <lineage>
        <taxon>Bacteria</taxon>
        <taxon>Bacillati</taxon>
        <taxon>Actinomycetota</taxon>
        <taxon>Actinomycetes</taxon>
        <taxon>Kitasatosporales</taxon>
        <taxon>Streptomycetaceae</taxon>
        <taxon>Allostreptomyces</taxon>
    </lineage>
</organism>
<dbReference type="InterPro" id="IPR012814">
    <property type="entry name" value="P2OX"/>
</dbReference>
<dbReference type="Pfam" id="PF05199">
    <property type="entry name" value="GMC_oxred_C"/>
    <property type="match status" value="1"/>
</dbReference>
<evidence type="ECO:0000259" key="14">
    <source>
        <dbReference type="Pfam" id="PF01494"/>
    </source>
</evidence>
<evidence type="ECO:0000256" key="7">
    <source>
        <dbReference type="ARBA" id="ARBA00022630"/>
    </source>
</evidence>
<evidence type="ECO:0000256" key="8">
    <source>
        <dbReference type="ARBA" id="ARBA00022827"/>
    </source>
</evidence>
<evidence type="ECO:0000256" key="3">
    <source>
        <dbReference type="ARBA" id="ARBA00010790"/>
    </source>
</evidence>
<reference evidence="16 17" key="1">
    <citation type="submission" date="2020-07" db="EMBL/GenBank/DDBJ databases">
        <title>Sequencing the genomes of 1000 actinobacteria strains.</title>
        <authorList>
            <person name="Klenk H.-P."/>
        </authorList>
    </citation>
    <scope>NUCLEOTIDE SEQUENCE [LARGE SCALE GENOMIC DNA]</scope>
    <source>
        <strain evidence="16 17">DSM 42178</strain>
    </source>
</reference>
<proteinExistence type="inferred from homology"/>
<sequence>MRVDTLIIGSGPVGATYARVLEAAGQRVAMVDAGAQHSPRFGEHLKNAVVYQRNRNLFSSVIRGHLNPLSVSVDRTALDVLDPAATGVNPADYGGGAANGQNPGQDPHLNIPGAAATYAVGGMATHWTCATPRHHPTVERTDLISEDEWEDLYREAEDILGTSVKEFSDSVTHNVVLDVLREEYGELPEPYGVQSLPLAVRRRRDSPHLVHWTGTDAVFGKLATPGASDNFTLLPQHLCTRLVRSSDGHHIRYAEVQDLLRSRTLRIRAENYVVAGGAVLTPQLLFASGITPEPLGRYLTEQPVAFCQVVLLGSHLEAVRDDALFWDRVRLHMSHNPDDPVPIPRDDLDPQVWIPVSPSRPWHCQIHRDAFHYGDGRPNVDERLIVDLRWFGIVEPRRDNRVVFSERHRDMFGMPQPTFEFSYSAEDRHRQHAMMADMLRAASALGGFLPGSEPRFTTLGIPLHITGTTRMGDDPETSVADPNSQVWFVENLYVGGNGVIPRGTASNPTLTSMAFALKSARHILRRSDGAA</sequence>
<feature type="domain" description="Glucose-methanol-choline oxidoreductase N-terminal" evidence="13">
    <location>
        <begin position="229"/>
        <end position="304"/>
    </location>
</feature>
<dbReference type="InterPro" id="IPR002938">
    <property type="entry name" value="FAD-bd"/>
</dbReference>
<dbReference type="InterPro" id="IPR007867">
    <property type="entry name" value="GMC_OxRtase_C"/>
</dbReference>
<dbReference type="Pfam" id="PF01494">
    <property type="entry name" value="FAD_binding_3"/>
    <property type="match status" value="1"/>
</dbReference>
<evidence type="ECO:0000256" key="1">
    <source>
        <dbReference type="ARBA" id="ARBA00000827"/>
    </source>
</evidence>
<evidence type="ECO:0000256" key="11">
    <source>
        <dbReference type="ARBA" id="ARBA00031159"/>
    </source>
</evidence>
<dbReference type="GO" id="GO:0050233">
    <property type="term" value="F:pyranose oxidase activity"/>
    <property type="evidence" value="ECO:0007669"/>
    <property type="project" value="UniProtKB-EC"/>
</dbReference>
<dbReference type="SUPFAM" id="SSF54373">
    <property type="entry name" value="FAD-linked reductases, C-terminal domain"/>
    <property type="match status" value="1"/>
</dbReference>
<dbReference type="NCBIfam" id="TIGR02462">
    <property type="entry name" value="pyranose_ox"/>
    <property type="match status" value="1"/>
</dbReference>
<comment type="cofactor">
    <cofactor evidence="2">
        <name>FAD</name>
        <dbReference type="ChEBI" id="CHEBI:57692"/>
    </cofactor>
</comment>